<evidence type="ECO:0000313" key="3">
    <source>
        <dbReference type="Proteomes" id="UP000000763"/>
    </source>
</evidence>
<evidence type="ECO:0000256" key="1">
    <source>
        <dbReference type="SAM" id="MobiDB-lite"/>
    </source>
</evidence>
<feature type="compositionally biased region" description="Low complexity" evidence="1">
    <location>
        <begin position="140"/>
        <end position="153"/>
    </location>
</feature>
<feature type="compositionally biased region" description="Basic and acidic residues" evidence="1">
    <location>
        <begin position="75"/>
        <end position="86"/>
    </location>
</feature>
<reference evidence="3" key="1">
    <citation type="journal article" date="2005" name="Nature">
        <title>The map-based sequence of the rice genome.</title>
        <authorList>
            <consortium name="International rice genome sequencing project (IRGSP)"/>
            <person name="Matsumoto T."/>
            <person name="Wu J."/>
            <person name="Kanamori H."/>
            <person name="Katayose Y."/>
            <person name="Fujisawa M."/>
            <person name="Namiki N."/>
            <person name="Mizuno H."/>
            <person name="Yamamoto K."/>
            <person name="Antonio B.A."/>
            <person name="Baba T."/>
            <person name="Sakata K."/>
            <person name="Nagamura Y."/>
            <person name="Aoki H."/>
            <person name="Arikawa K."/>
            <person name="Arita K."/>
            <person name="Bito T."/>
            <person name="Chiden Y."/>
            <person name="Fujitsuka N."/>
            <person name="Fukunaka R."/>
            <person name="Hamada M."/>
            <person name="Harada C."/>
            <person name="Hayashi A."/>
            <person name="Hijishita S."/>
            <person name="Honda M."/>
            <person name="Hosokawa S."/>
            <person name="Ichikawa Y."/>
            <person name="Idonuma A."/>
            <person name="Iijima M."/>
            <person name="Ikeda M."/>
            <person name="Ikeno M."/>
            <person name="Ito K."/>
            <person name="Ito S."/>
            <person name="Ito T."/>
            <person name="Ito Y."/>
            <person name="Ito Y."/>
            <person name="Iwabuchi A."/>
            <person name="Kamiya K."/>
            <person name="Karasawa W."/>
            <person name="Kurita K."/>
            <person name="Katagiri S."/>
            <person name="Kikuta A."/>
            <person name="Kobayashi H."/>
            <person name="Kobayashi N."/>
            <person name="Machita K."/>
            <person name="Maehara T."/>
            <person name="Masukawa M."/>
            <person name="Mizubayashi T."/>
            <person name="Mukai Y."/>
            <person name="Nagasaki H."/>
            <person name="Nagata Y."/>
            <person name="Naito S."/>
            <person name="Nakashima M."/>
            <person name="Nakama Y."/>
            <person name="Nakamichi Y."/>
            <person name="Nakamura M."/>
            <person name="Meguro A."/>
            <person name="Negishi M."/>
            <person name="Ohta I."/>
            <person name="Ohta T."/>
            <person name="Okamoto M."/>
            <person name="Ono N."/>
            <person name="Saji S."/>
            <person name="Sakaguchi M."/>
            <person name="Sakai K."/>
            <person name="Shibata M."/>
            <person name="Shimokawa T."/>
            <person name="Song J."/>
            <person name="Takazaki Y."/>
            <person name="Terasawa K."/>
            <person name="Tsugane M."/>
            <person name="Tsuji K."/>
            <person name="Ueda S."/>
            <person name="Waki K."/>
            <person name="Yamagata H."/>
            <person name="Yamamoto M."/>
            <person name="Yamamoto S."/>
            <person name="Yamane H."/>
            <person name="Yoshiki S."/>
            <person name="Yoshihara R."/>
            <person name="Yukawa K."/>
            <person name="Zhong H."/>
            <person name="Yano M."/>
            <person name="Yuan Q."/>
            <person name="Ouyang S."/>
            <person name="Liu J."/>
            <person name="Jones K.M."/>
            <person name="Gansberger K."/>
            <person name="Moffat K."/>
            <person name="Hill J."/>
            <person name="Bera J."/>
            <person name="Fadrosh D."/>
            <person name="Jin S."/>
            <person name="Johri S."/>
            <person name="Kim M."/>
            <person name="Overton L."/>
            <person name="Reardon M."/>
            <person name="Tsitrin T."/>
            <person name="Vuong H."/>
            <person name="Weaver B."/>
            <person name="Ciecko A."/>
            <person name="Tallon L."/>
            <person name="Jackson J."/>
            <person name="Pai G."/>
            <person name="Aken S.V."/>
            <person name="Utterback T."/>
            <person name="Reidmuller S."/>
            <person name="Feldblyum T."/>
            <person name="Hsiao J."/>
            <person name="Zismann V."/>
            <person name="Iobst S."/>
            <person name="de Vazeille A.R."/>
            <person name="Buell C.R."/>
            <person name="Ying K."/>
            <person name="Li Y."/>
            <person name="Lu T."/>
            <person name="Huang Y."/>
            <person name="Zhao Q."/>
            <person name="Feng Q."/>
            <person name="Zhang L."/>
            <person name="Zhu J."/>
            <person name="Weng Q."/>
            <person name="Mu J."/>
            <person name="Lu Y."/>
            <person name="Fan D."/>
            <person name="Liu Y."/>
            <person name="Guan J."/>
            <person name="Zhang Y."/>
            <person name="Yu S."/>
            <person name="Liu X."/>
            <person name="Zhang Y."/>
            <person name="Hong G."/>
            <person name="Han B."/>
            <person name="Choisne N."/>
            <person name="Demange N."/>
            <person name="Orjeda G."/>
            <person name="Samain S."/>
            <person name="Cattolico L."/>
            <person name="Pelletier E."/>
            <person name="Couloux A."/>
            <person name="Segurens B."/>
            <person name="Wincker P."/>
            <person name="D'Hont A."/>
            <person name="Scarpelli C."/>
            <person name="Weissenbach J."/>
            <person name="Salanoubat M."/>
            <person name="Quetier F."/>
            <person name="Yu Y."/>
            <person name="Kim H.R."/>
            <person name="Rambo T."/>
            <person name="Currie J."/>
            <person name="Collura K."/>
            <person name="Luo M."/>
            <person name="Yang T."/>
            <person name="Ammiraju J.S.S."/>
            <person name="Engler F."/>
            <person name="Soderlund C."/>
            <person name="Wing R.A."/>
            <person name="Palmer L.E."/>
            <person name="de la Bastide M."/>
            <person name="Spiegel L."/>
            <person name="Nascimento L."/>
            <person name="Zutavern T."/>
            <person name="O'Shaughnessy A."/>
            <person name="Dike S."/>
            <person name="Dedhia N."/>
            <person name="Preston R."/>
            <person name="Balija V."/>
            <person name="McCombie W.R."/>
            <person name="Chow T."/>
            <person name="Chen H."/>
            <person name="Chung M."/>
            <person name="Chen C."/>
            <person name="Shaw J."/>
            <person name="Wu H."/>
            <person name="Hsiao K."/>
            <person name="Chao Y."/>
            <person name="Chu M."/>
            <person name="Cheng C."/>
            <person name="Hour A."/>
            <person name="Lee P."/>
            <person name="Lin S."/>
            <person name="Lin Y."/>
            <person name="Liou J."/>
            <person name="Liu S."/>
            <person name="Hsing Y."/>
            <person name="Raghuvanshi S."/>
            <person name="Mohanty A."/>
            <person name="Bharti A.K."/>
            <person name="Gaur A."/>
            <person name="Gupta V."/>
            <person name="Kumar D."/>
            <person name="Ravi V."/>
            <person name="Vij S."/>
            <person name="Kapur A."/>
            <person name="Khurana P."/>
            <person name="Khurana P."/>
            <person name="Khurana J.P."/>
            <person name="Tyagi A.K."/>
            <person name="Gaikwad K."/>
            <person name="Singh A."/>
            <person name="Dalal V."/>
            <person name="Srivastava S."/>
            <person name="Dixit A."/>
            <person name="Pal A.K."/>
            <person name="Ghazi I.A."/>
            <person name="Yadav M."/>
            <person name="Pandit A."/>
            <person name="Bhargava A."/>
            <person name="Sureshbabu K."/>
            <person name="Batra K."/>
            <person name="Sharma T.R."/>
            <person name="Mohapatra T."/>
            <person name="Singh N.K."/>
            <person name="Messing J."/>
            <person name="Nelson A.B."/>
            <person name="Fuks G."/>
            <person name="Kavchok S."/>
            <person name="Keizer G."/>
            <person name="Linton E."/>
            <person name="Llaca V."/>
            <person name="Song R."/>
            <person name="Tanyolac B."/>
            <person name="Young S."/>
            <person name="Ho-Il K."/>
            <person name="Hahn J.H."/>
            <person name="Sangsakoo G."/>
            <person name="Vanavichit A."/>
            <person name="de Mattos Luiz.A.T."/>
            <person name="Zimmer P.D."/>
            <person name="Malone G."/>
            <person name="Dellagostin O."/>
            <person name="de Oliveira A.C."/>
            <person name="Bevan M."/>
            <person name="Bancroft I."/>
            <person name="Minx P."/>
            <person name="Cordum H."/>
            <person name="Wilson R."/>
            <person name="Cheng Z."/>
            <person name="Jin W."/>
            <person name="Jiang J."/>
            <person name="Leong S.A."/>
            <person name="Iwama H."/>
            <person name="Gojobori T."/>
            <person name="Itoh T."/>
            <person name="Niimura Y."/>
            <person name="Fujii Y."/>
            <person name="Habara T."/>
            <person name="Sakai H."/>
            <person name="Sato Y."/>
            <person name="Wilson G."/>
            <person name="Kumar K."/>
            <person name="McCouch S."/>
            <person name="Juretic N."/>
            <person name="Hoen D."/>
            <person name="Wright S."/>
            <person name="Bruskiewich R."/>
            <person name="Bureau T."/>
            <person name="Miyao A."/>
            <person name="Hirochika H."/>
            <person name="Nishikawa T."/>
            <person name="Kadowaki K."/>
            <person name="Sugiura M."/>
            <person name="Burr B."/>
            <person name="Sasaki T."/>
        </authorList>
    </citation>
    <scope>NUCLEOTIDE SEQUENCE [LARGE SCALE GENOMIC DNA]</scope>
    <source>
        <strain evidence="3">cv. Nipponbare</strain>
    </source>
</reference>
<proteinExistence type="predicted"/>
<dbReference type="Proteomes" id="UP000000763">
    <property type="component" value="Chromosome 6"/>
</dbReference>
<evidence type="ECO:0000313" key="2">
    <source>
        <dbReference type="EMBL" id="BAD36193.1"/>
    </source>
</evidence>
<feature type="region of interest" description="Disordered" evidence="1">
    <location>
        <begin position="140"/>
        <end position="201"/>
    </location>
</feature>
<feature type="compositionally biased region" description="Low complexity" evidence="1">
    <location>
        <begin position="105"/>
        <end position="124"/>
    </location>
</feature>
<name>Q69NP1_ORYSJ</name>
<feature type="region of interest" description="Disordered" evidence="1">
    <location>
        <begin position="1"/>
        <end position="125"/>
    </location>
</feature>
<sequence length="238" mass="25220">MEERWKQTCKTTRKTRLREAGGRRSSARGCGWRSRGQARQRSGGWRKHSGPSSGARARSRAEKHRASVAAGGVAEGERGSGAEVGERGGASSPPQPTKARPLPLAISPAAKSSSPSSPSSSSGSDDFAVLLDAELKLTSAADSASAGDTSAANDDYEEDPSQPSLLPPRAPSRRRRRLQGWEADSAGRRGQLACRGNAGPSANRLMRLRIDALAHGLALDVRVPPAEPINQHHEHKKS</sequence>
<dbReference type="EMBL" id="AP005652">
    <property type="protein sequence ID" value="BAD36193.1"/>
    <property type="molecule type" value="Genomic_DNA"/>
</dbReference>
<reference evidence="3" key="2">
    <citation type="journal article" date="2008" name="Nucleic Acids Res.">
        <title>The rice annotation project database (RAP-DB): 2008 update.</title>
        <authorList>
            <consortium name="The rice annotation project (RAP)"/>
        </authorList>
    </citation>
    <scope>GENOME REANNOTATION</scope>
    <source>
        <strain evidence="3">cv. Nipponbare</strain>
    </source>
</reference>
<protein>
    <submittedName>
        <fullName evidence="2">Uncharacterized protein</fullName>
    </submittedName>
</protein>
<feature type="compositionally biased region" description="Low complexity" evidence="1">
    <location>
        <begin position="23"/>
        <end position="43"/>
    </location>
</feature>
<organism evidence="2 3">
    <name type="scientific">Oryza sativa subsp. japonica</name>
    <name type="common">Rice</name>
    <dbReference type="NCBI Taxonomy" id="39947"/>
    <lineage>
        <taxon>Eukaryota</taxon>
        <taxon>Viridiplantae</taxon>
        <taxon>Streptophyta</taxon>
        <taxon>Embryophyta</taxon>
        <taxon>Tracheophyta</taxon>
        <taxon>Spermatophyta</taxon>
        <taxon>Magnoliopsida</taxon>
        <taxon>Liliopsida</taxon>
        <taxon>Poales</taxon>
        <taxon>Poaceae</taxon>
        <taxon>BOP clade</taxon>
        <taxon>Oryzoideae</taxon>
        <taxon>Oryzeae</taxon>
        <taxon>Oryzinae</taxon>
        <taxon>Oryza</taxon>
        <taxon>Oryza sativa</taxon>
    </lineage>
</organism>
<gene>
    <name evidence="2" type="primary">OSJNBb0015B15.14</name>
</gene>
<accession>Q69NP1</accession>
<dbReference type="AlphaFoldDB" id="Q69NP1"/>